<keyword evidence="2" id="KW-0806">Transcription termination</keyword>
<reference evidence="5" key="1">
    <citation type="submission" date="2025-08" db="UniProtKB">
        <authorList>
            <consortium name="RefSeq"/>
        </authorList>
    </citation>
    <scope>IDENTIFICATION</scope>
</reference>
<gene>
    <name evidence="5" type="primary">LOC120249937</name>
</gene>
<dbReference type="AlphaFoldDB" id="A0AB40AIB0"/>
<proteinExistence type="inferred from homology"/>
<keyword evidence="2" id="KW-0805">Transcription regulation</keyword>
<dbReference type="RefSeq" id="XP_039114584.1">
    <property type="nucleotide sequence ID" value="XM_039258650.1"/>
</dbReference>
<dbReference type="GO" id="GO:0003676">
    <property type="term" value="F:nucleic acid binding"/>
    <property type="evidence" value="ECO:0007669"/>
    <property type="project" value="InterPro"/>
</dbReference>
<keyword evidence="3" id="KW-0809">Transit peptide</keyword>
<dbReference type="Pfam" id="PF02536">
    <property type="entry name" value="mTERF"/>
    <property type="match status" value="1"/>
</dbReference>
<sequence length="277" mass="31708">MLIKNLKPKLQFFQDLGFTGPQMSPFLSKSSTMLTHSLEKRIAPSVDVLLGILSTRDLLRVLGRCPWVIKEDPALKLIPNISFLKKTCHIDQSQLLMLLVRQPSLFVMRQSALQDLAHKITEMGVSVDSRVFAQALYSFSCMSSETFKKKFDLLHSYGFSDEQTTLLFQKAPAVFRTSEKKLISGLEFFMNKVGVDHCKLLRYPSSLMYSMEKRVVPRYSVLEVLYSMKLLEKGDQLLSAILLSEEDFLKKYVWKHIETVPELLGAYKLKTKVVPLC</sequence>
<name>A0AB40AIB0_DIOCR</name>
<accession>A0AB40AIB0</accession>
<evidence type="ECO:0000256" key="1">
    <source>
        <dbReference type="ARBA" id="ARBA00007692"/>
    </source>
</evidence>
<dbReference type="GeneID" id="120249937"/>
<dbReference type="InterPro" id="IPR038538">
    <property type="entry name" value="MTERF_sf"/>
</dbReference>
<evidence type="ECO:0000256" key="2">
    <source>
        <dbReference type="ARBA" id="ARBA00022472"/>
    </source>
</evidence>
<dbReference type="InterPro" id="IPR003690">
    <property type="entry name" value="MTERF"/>
</dbReference>
<dbReference type="Proteomes" id="UP001515500">
    <property type="component" value="Chromosome 19"/>
</dbReference>
<dbReference type="Gene3D" id="1.25.70.10">
    <property type="entry name" value="Transcription termination factor 3, mitochondrial"/>
    <property type="match status" value="1"/>
</dbReference>
<evidence type="ECO:0000256" key="3">
    <source>
        <dbReference type="ARBA" id="ARBA00022946"/>
    </source>
</evidence>
<keyword evidence="4" id="KW-1185">Reference proteome</keyword>
<dbReference type="SMART" id="SM00733">
    <property type="entry name" value="Mterf"/>
    <property type="match status" value="5"/>
</dbReference>
<protein>
    <submittedName>
        <fullName evidence="5">Transcription termination factor MTERF5, chloroplastic-like isoform X1</fullName>
    </submittedName>
</protein>
<evidence type="ECO:0000313" key="4">
    <source>
        <dbReference type="Proteomes" id="UP001515500"/>
    </source>
</evidence>
<dbReference type="FunFam" id="1.25.70.10:FF:000001">
    <property type="entry name" value="Mitochondrial transcription termination factor-like"/>
    <property type="match status" value="1"/>
</dbReference>
<organism evidence="4 5">
    <name type="scientific">Dioscorea cayennensis subsp. rotundata</name>
    <name type="common">White Guinea yam</name>
    <name type="synonym">Dioscorea rotundata</name>
    <dbReference type="NCBI Taxonomy" id="55577"/>
    <lineage>
        <taxon>Eukaryota</taxon>
        <taxon>Viridiplantae</taxon>
        <taxon>Streptophyta</taxon>
        <taxon>Embryophyta</taxon>
        <taxon>Tracheophyta</taxon>
        <taxon>Spermatophyta</taxon>
        <taxon>Magnoliopsida</taxon>
        <taxon>Liliopsida</taxon>
        <taxon>Dioscoreales</taxon>
        <taxon>Dioscoreaceae</taxon>
        <taxon>Dioscorea</taxon>
    </lineage>
</organism>
<dbReference type="PANTHER" id="PTHR13068">
    <property type="entry name" value="CGI-12 PROTEIN-RELATED"/>
    <property type="match status" value="1"/>
</dbReference>
<dbReference type="GO" id="GO:0006353">
    <property type="term" value="P:DNA-templated transcription termination"/>
    <property type="evidence" value="ECO:0007669"/>
    <property type="project" value="UniProtKB-KW"/>
</dbReference>
<keyword evidence="2" id="KW-0804">Transcription</keyword>
<evidence type="ECO:0000313" key="5">
    <source>
        <dbReference type="RefSeq" id="XP_039114584.1"/>
    </source>
</evidence>
<comment type="similarity">
    <text evidence="1">Belongs to the mTERF family.</text>
</comment>
<dbReference type="PANTHER" id="PTHR13068:SF173">
    <property type="entry name" value="EMB|CAB62602.1"/>
    <property type="match status" value="1"/>
</dbReference>